<keyword evidence="3" id="KW-1015">Disulfide bond</keyword>
<keyword evidence="4" id="KW-0676">Redox-active center</keyword>
<dbReference type="InterPro" id="IPR050553">
    <property type="entry name" value="Thioredoxin_ResA/DsbE_sf"/>
</dbReference>
<sequence length="179" mass="19313">MKFISLLLTTVLLAGCSTGGIAAPDEISFVGGSGNSTFIEINDRKAAPLISGELLDGTNKILDKNQVKVINVWASWCAPCRAEAPLLQEFSIQYPEVQFAGILTRDNLSSARVFVENFGLTYPTFIDDALLIGFRGSLIPNAIPTTLIIDKNNLVAVRISGEVTVGAFRELLNKILAEK</sequence>
<dbReference type="AlphaFoldDB" id="A0A6J6EZQ8"/>
<name>A0A6J6EZQ8_9ZZZZ</name>
<gene>
    <name evidence="6" type="ORF">UFOPK1747_00610</name>
</gene>
<dbReference type="CDD" id="cd02966">
    <property type="entry name" value="TlpA_like_family"/>
    <property type="match status" value="1"/>
</dbReference>
<evidence type="ECO:0000256" key="3">
    <source>
        <dbReference type="ARBA" id="ARBA00023157"/>
    </source>
</evidence>
<dbReference type="GO" id="GO:0017004">
    <property type="term" value="P:cytochrome complex assembly"/>
    <property type="evidence" value="ECO:0007669"/>
    <property type="project" value="UniProtKB-KW"/>
</dbReference>
<feature type="domain" description="Thioredoxin" evidence="5">
    <location>
        <begin position="41"/>
        <end position="177"/>
    </location>
</feature>
<dbReference type="GO" id="GO:0016209">
    <property type="term" value="F:antioxidant activity"/>
    <property type="evidence" value="ECO:0007669"/>
    <property type="project" value="InterPro"/>
</dbReference>
<dbReference type="EMBL" id="CAEZTV010000083">
    <property type="protein sequence ID" value="CAB4581606.1"/>
    <property type="molecule type" value="Genomic_DNA"/>
</dbReference>
<dbReference type="GO" id="GO:0030313">
    <property type="term" value="C:cell envelope"/>
    <property type="evidence" value="ECO:0007669"/>
    <property type="project" value="UniProtKB-SubCell"/>
</dbReference>
<dbReference type="PANTHER" id="PTHR42852:SF6">
    <property type="entry name" value="THIOL:DISULFIDE INTERCHANGE PROTEIN DSBE"/>
    <property type="match status" value="1"/>
</dbReference>
<dbReference type="PROSITE" id="PS51257">
    <property type="entry name" value="PROKAR_LIPOPROTEIN"/>
    <property type="match status" value="1"/>
</dbReference>
<dbReference type="PROSITE" id="PS00194">
    <property type="entry name" value="THIOREDOXIN_1"/>
    <property type="match status" value="1"/>
</dbReference>
<proteinExistence type="predicted"/>
<dbReference type="Gene3D" id="3.40.30.10">
    <property type="entry name" value="Glutaredoxin"/>
    <property type="match status" value="1"/>
</dbReference>
<dbReference type="InterPro" id="IPR013766">
    <property type="entry name" value="Thioredoxin_domain"/>
</dbReference>
<dbReference type="InterPro" id="IPR017937">
    <property type="entry name" value="Thioredoxin_CS"/>
</dbReference>
<accession>A0A6J6EZQ8</accession>
<reference evidence="6" key="1">
    <citation type="submission" date="2020-05" db="EMBL/GenBank/DDBJ databases">
        <authorList>
            <person name="Chiriac C."/>
            <person name="Salcher M."/>
            <person name="Ghai R."/>
            <person name="Kavagutti S V."/>
        </authorList>
    </citation>
    <scope>NUCLEOTIDE SEQUENCE</scope>
</reference>
<dbReference type="InterPro" id="IPR036249">
    <property type="entry name" value="Thioredoxin-like_sf"/>
</dbReference>
<dbReference type="Pfam" id="PF00578">
    <property type="entry name" value="AhpC-TSA"/>
    <property type="match status" value="1"/>
</dbReference>
<dbReference type="SUPFAM" id="SSF52833">
    <property type="entry name" value="Thioredoxin-like"/>
    <property type="match status" value="1"/>
</dbReference>
<evidence type="ECO:0000259" key="5">
    <source>
        <dbReference type="PROSITE" id="PS51352"/>
    </source>
</evidence>
<evidence type="ECO:0000313" key="6">
    <source>
        <dbReference type="EMBL" id="CAB4581606.1"/>
    </source>
</evidence>
<dbReference type="PANTHER" id="PTHR42852">
    <property type="entry name" value="THIOL:DISULFIDE INTERCHANGE PROTEIN DSBE"/>
    <property type="match status" value="1"/>
</dbReference>
<dbReference type="InterPro" id="IPR000866">
    <property type="entry name" value="AhpC/TSA"/>
</dbReference>
<dbReference type="GO" id="GO:0016491">
    <property type="term" value="F:oxidoreductase activity"/>
    <property type="evidence" value="ECO:0007669"/>
    <property type="project" value="InterPro"/>
</dbReference>
<protein>
    <submittedName>
        <fullName evidence="6">Unannotated protein</fullName>
    </submittedName>
</protein>
<organism evidence="6">
    <name type="scientific">freshwater metagenome</name>
    <dbReference type="NCBI Taxonomy" id="449393"/>
    <lineage>
        <taxon>unclassified sequences</taxon>
        <taxon>metagenomes</taxon>
        <taxon>ecological metagenomes</taxon>
    </lineage>
</organism>
<keyword evidence="2" id="KW-0201">Cytochrome c-type biogenesis</keyword>
<evidence type="ECO:0000256" key="4">
    <source>
        <dbReference type="ARBA" id="ARBA00023284"/>
    </source>
</evidence>
<evidence type="ECO:0000256" key="1">
    <source>
        <dbReference type="ARBA" id="ARBA00004196"/>
    </source>
</evidence>
<evidence type="ECO:0000256" key="2">
    <source>
        <dbReference type="ARBA" id="ARBA00022748"/>
    </source>
</evidence>
<comment type="subcellular location">
    <subcellularLocation>
        <location evidence="1">Cell envelope</location>
    </subcellularLocation>
</comment>
<dbReference type="PROSITE" id="PS51352">
    <property type="entry name" value="THIOREDOXIN_2"/>
    <property type="match status" value="1"/>
</dbReference>